<protein>
    <submittedName>
        <fullName evidence="1">23927_t:CDS:1</fullName>
    </submittedName>
</protein>
<accession>A0A9N9PBX6</accession>
<sequence length="172" mass="19644">MTSHSTQILTNKVKLDNKLEPHISIEDKISRIFKNSKIYALSFNYDDAAGSKKTVLEDTNCTNGFAAAVFHAYNYHKHLRLSPDDIWLTVAQGVSHHINKYSEKFRDRFVKHKGKKEINIFVGDILSGTTLEGDWKEAVNRLVMKTDEYVENIELKELLECDFSTTTSSSLT</sequence>
<evidence type="ECO:0000313" key="1">
    <source>
        <dbReference type="EMBL" id="CAG8826713.1"/>
    </source>
</evidence>
<evidence type="ECO:0000313" key="2">
    <source>
        <dbReference type="Proteomes" id="UP000789759"/>
    </source>
</evidence>
<dbReference type="Pfam" id="PF14388">
    <property type="entry name" value="DUF4419"/>
    <property type="match status" value="1"/>
</dbReference>
<comment type="caution">
    <text evidence="1">The sequence shown here is derived from an EMBL/GenBank/DDBJ whole genome shotgun (WGS) entry which is preliminary data.</text>
</comment>
<gene>
    <name evidence="1" type="ORF">CPELLU_LOCUS20238</name>
</gene>
<dbReference type="AlphaFoldDB" id="A0A9N9PBX6"/>
<dbReference type="Proteomes" id="UP000789759">
    <property type="component" value="Unassembled WGS sequence"/>
</dbReference>
<reference evidence="1" key="1">
    <citation type="submission" date="2021-06" db="EMBL/GenBank/DDBJ databases">
        <authorList>
            <person name="Kallberg Y."/>
            <person name="Tangrot J."/>
            <person name="Rosling A."/>
        </authorList>
    </citation>
    <scope>NUCLEOTIDE SEQUENCE</scope>
    <source>
        <strain evidence="1">FL966</strain>
    </source>
</reference>
<organism evidence="1 2">
    <name type="scientific">Cetraspora pellucida</name>
    <dbReference type="NCBI Taxonomy" id="1433469"/>
    <lineage>
        <taxon>Eukaryota</taxon>
        <taxon>Fungi</taxon>
        <taxon>Fungi incertae sedis</taxon>
        <taxon>Mucoromycota</taxon>
        <taxon>Glomeromycotina</taxon>
        <taxon>Glomeromycetes</taxon>
        <taxon>Diversisporales</taxon>
        <taxon>Gigasporaceae</taxon>
        <taxon>Cetraspora</taxon>
    </lineage>
</organism>
<feature type="non-terminal residue" evidence="1">
    <location>
        <position position="172"/>
    </location>
</feature>
<keyword evidence="2" id="KW-1185">Reference proteome</keyword>
<dbReference type="OrthoDB" id="9978173at2759"/>
<dbReference type="EMBL" id="CAJVQA010057792">
    <property type="protein sequence ID" value="CAG8826713.1"/>
    <property type="molecule type" value="Genomic_DNA"/>
</dbReference>
<dbReference type="PANTHER" id="PTHR31252">
    <property type="entry name" value="DUF4419 DOMAIN-CONTAINING PROTEIN"/>
    <property type="match status" value="1"/>
</dbReference>
<dbReference type="PANTHER" id="PTHR31252:SF11">
    <property type="entry name" value="DUF4419 DOMAIN-CONTAINING PROTEIN"/>
    <property type="match status" value="1"/>
</dbReference>
<name>A0A9N9PBX6_9GLOM</name>
<dbReference type="InterPro" id="IPR025533">
    <property type="entry name" value="DUF4419"/>
</dbReference>
<proteinExistence type="predicted"/>